<reference evidence="2" key="1">
    <citation type="submission" date="2011-11" db="EMBL/GenBank/DDBJ databases">
        <title>Improved High-Quality Draft sequence of Desulfovibrio sp. U5L.</title>
        <authorList>
            <consortium name="US DOE Joint Genome Institute"/>
            <person name="Lucas S."/>
            <person name="Han J."/>
            <person name="Lapidus A."/>
            <person name="Cheng J.-F."/>
            <person name="Goodwin L."/>
            <person name="Pitluck S."/>
            <person name="Peters L."/>
            <person name="Ovchinnikova G."/>
            <person name="Held B."/>
            <person name="Detter J.C."/>
            <person name="Han C."/>
            <person name="Tapia R."/>
            <person name="Land M."/>
            <person name="Hauser L."/>
            <person name="Kyrpides N."/>
            <person name="Ivanova N."/>
            <person name="Pagani I."/>
            <person name="Gabster J."/>
            <person name="Walker C."/>
            <person name="Stolyar S."/>
            <person name="Stahl D."/>
            <person name="Arkin A."/>
            <person name="Dehal P."/>
            <person name="Hazen T."/>
            <person name="Woyke T."/>
        </authorList>
    </citation>
    <scope>NUCLEOTIDE SEQUENCE [LARGE SCALE GENOMIC DNA]</scope>
    <source>
        <strain evidence="2">U5L</strain>
    </source>
</reference>
<evidence type="ECO:0000256" key="1">
    <source>
        <dbReference type="SAM" id="MobiDB-lite"/>
    </source>
</evidence>
<dbReference type="OrthoDB" id="1524152at2"/>
<sequence length="197" mass="21599">MEFVKAHPWLWLPLFSVILLTAEPLQVQAEGGQQHQAHQAASALSSQGAPLPHESGQAAFAAIQEIVVLLESDPGTDWSKVRILALREHLVDMNELMVRAAIEEKHLDNGMEAVATGEGRTLEAIRRMVTAHAAMLDGYRGWHVQAEDIEKGMRLRVTSETAGEAAHIKGLGFFGVMATGAHHQQHHLMIAKGEMMH</sequence>
<dbReference type="AlphaFoldDB" id="I2Q6L9"/>
<protein>
    <submittedName>
        <fullName evidence="2">Uncharacterized protein</fullName>
    </submittedName>
</protein>
<evidence type="ECO:0000313" key="2">
    <source>
        <dbReference type="EMBL" id="EIG55425.1"/>
    </source>
</evidence>
<dbReference type="eggNOG" id="ENOG5032SHG">
    <property type="taxonomic scope" value="Bacteria"/>
</dbReference>
<gene>
    <name evidence="2" type="ORF">DesU5LDRAFT_3810</name>
</gene>
<dbReference type="HOGENOM" id="CLU_127612_0_0_7"/>
<organism evidence="2">
    <name type="scientific">Desulfovibrio sp. U5L</name>
    <dbReference type="NCBI Taxonomy" id="596152"/>
    <lineage>
        <taxon>Bacteria</taxon>
        <taxon>Pseudomonadati</taxon>
        <taxon>Thermodesulfobacteriota</taxon>
        <taxon>Desulfovibrionia</taxon>
        <taxon>Desulfovibrionales</taxon>
        <taxon>Desulfovibrionaceae</taxon>
        <taxon>Desulfovibrio</taxon>
    </lineage>
</organism>
<feature type="region of interest" description="Disordered" evidence="1">
    <location>
        <begin position="30"/>
        <end position="52"/>
    </location>
</feature>
<dbReference type="EMBL" id="JH600068">
    <property type="protein sequence ID" value="EIG55425.1"/>
    <property type="molecule type" value="Genomic_DNA"/>
</dbReference>
<name>I2Q6L9_9BACT</name>
<accession>I2Q6L9</accession>
<proteinExistence type="predicted"/>
<feature type="compositionally biased region" description="Low complexity" evidence="1">
    <location>
        <begin position="30"/>
        <end position="49"/>
    </location>
</feature>